<evidence type="ECO:0000256" key="2">
    <source>
        <dbReference type="ARBA" id="ARBA00022670"/>
    </source>
</evidence>
<proteinExistence type="inferred from homology"/>
<dbReference type="InterPro" id="IPR051202">
    <property type="entry name" value="Peptidase_C40"/>
</dbReference>
<evidence type="ECO:0000256" key="6">
    <source>
        <dbReference type="SAM" id="Coils"/>
    </source>
</evidence>
<dbReference type="OrthoDB" id="9808890at2"/>
<feature type="coiled-coil region" evidence="6">
    <location>
        <begin position="187"/>
        <end position="270"/>
    </location>
</feature>
<evidence type="ECO:0000256" key="4">
    <source>
        <dbReference type="ARBA" id="ARBA00022801"/>
    </source>
</evidence>
<dbReference type="AlphaFoldDB" id="Q899F4"/>
<dbReference type="PANTHER" id="PTHR47053:SF1">
    <property type="entry name" value="MUREIN DD-ENDOPEPTIDASE MEPH-RELATED"/>
    <property type="match status" value="1"/>
</dbReference>
<dbReference type="InterPro" id="IPR057309">
    <property type="entry name" value="PcsB_CC"/>
</dbReference>
<dbReference type="HOGENOM" id="CLU_034085_0_0_9"/>
<organism evidence="8 9">
    <name type="scientific">Clostridium tetani (strain Massachusetts / E88)</name>
    <dbReference type="NCBI Taxonomy" id="212717"/>
    <lineage>
        <taxon>Bacteria</taxon>
        <taxon>Bacillati</taxon>
        <taxon>Bacillota</taxon>
        <taxon>Clostridia</taxon>
        <taxon>Eubacteriales</taxon>
        <taxon>Clostridiaceae</taxon>
        <taxon>Clostridium</taxon>
    </lineage>
</organism>
<gene>
    <name evidence="8" type="ordered locus">CTC_00227</name>
</gene>
<evidence type="ECO:0000256" key="5">
    <source>
        <dbReference type="ARBA" id="ARBA00022807"/>
    </source>
</evidence>
<dbReference type="GO" id="GO:0008234">
    <property type="term" value="F:cysteine-type peptidase activity"/>
    <property type="evidence" value="ECO:0007669"/>
    <property type="project" value="UniProtKB-KW"/>
</dbReference>
<dbReference type="Pfam" id="PF00877">
    <property type="entry name" value="NLPC_P60"/>
    <property type="match status" value="1"/>
</dbReference>
<accession>Q899F4</accession>
<keyword evidence="2" id="KW-0645">Protease</keyword>
<comment type="similarity">
    <text evidence="1">Belongs to the peptidase C40 family.</text>
</comment>
<evidence type="ECO:0000256" key="3">
    <source>
        <dbReference type="ARBA" id="ARBA00022729"/>
    </source>
</evidence>
<dbReference type="Gene3D" id="6.10.250.3150">
    <property type="match status" value="1"/>
</dbReference>
<protein>
    <submittedName>
        <fullName evidence="8">Putative cell wall-associated hydrolase</fullName>
    </submittedName>
</protein>
<evidence type="ECO:0000256" key="1">
    <source>
        <dbReference type="ARBA" id="ARBA00007074"/>
    </source>
</evidence>
<evidence type="ECO:0000313" key="8">
    <source>
        <dbReference type="EMBL" id="AAO34875.1"/>
    </source>
</evidence>
<keyword evidence="5" id="KW-0788">Thiol protease</keyword>
<dbReference type="Gene3D" id="3.90.1720.10">
    <property type="entry name" value="endopeptidase domain like (from Nostoc punctiforme)"/>
    <property type="match status" value="1"/>
</dbReference>
<feature type="domain" description="NlpC/P60" evidence="7">
    <location>
        <begin position="282"/>
        <end position="397"/>
    </location>
</feature>
<dbReference type="InterPro" id="IPR000064">
    <property type="entry name" value="NLP_P60_dom"/>
</dbReference>
<keyword evidence="6" id="KW-0175">Coiled coil</keyword>
<feature type="coiled-coil region" evidence="6">
    <location>
        <begin position="64"/>
        <end position="140"/>
    </location>
</feature>
<evidence type="ECO:0000313" key="9">
    <source>
        <dbReference type="Proteomes" id="UP000001412"/>
    </source>
</evidence>
<keyword evidence="4 8" id="KW-0378">Hydrolase</keyword>
<dbReference type="STRING" id="212717.CTC_00227"/>
<dbReference type="PROSITE" id="PS51935">
    <property type="entry name" value="NLPC_P60"/>
    <property type="match status" value="1"/>
</dbReference>
<dbReference type="SUPFAM" id="SSF54001">
    <property type="entry name" value="Cysteine proteinases"/>
    <property type="match status" value="1"/>
</dbReference>
<dbReference type="KEGG" id="ctc:CTC_00227"/>
<dbReference type="PANTHER" id="PTHR47053">
    <property type="entry name" value="MUREIN DD-ENDOPEPTIDASE MEPH-RELATED"/>
    <property type="match status" value="1"/>
</dbReference>
<dbReference type="Proteomes" id="UP000001412">
    <property type="component" value="Chromosome"/>
</dbReference>
<name>Q899F4_CLOTE</name>
<keyword evidence="9" id="KW-1185">Reference proteome</keyword>
<dbReference type="Pfam" id="PF24568">
    <property type="entry name" value="CC_PcsB"/>
    <property type="match status" value="1"/>
</dbReference>
<dbReference type="EMBL" id="AE015927">
    <property type="protein sequence ID" value="AAO34875.1"/>
    <property type="molecule type" value="Genomic_DNA"/>
</dbReference>
<evidence type="ECO:0000259" key="7">
    <source>
        <dbReference type="PROSITE" id="PS51935"/>
    </source>
</evidence>
<keyword evidence="3" id="KW-0732">Signal</keyword>
<dbReference type="InterPro" id="IPR038765">
    <property type="entry name" value="Papain-like_cys_pep_sf"/>
</dbReference>
<dbReference type="GO" id="GO:0006508">
    <property type="term" value="P:proteolysis"/>
    <property type="evidence" value="ECO:0007669"/>
    <property type="project" value="UniProtKB-KW"/>
</dbReference>
<sequence>MQTFNIENVKYMFYNIKVAFLKKTVLNFSGGVRVNKKIVSALVALGLIISSNITVFAEPLSGNRATYQQRINESRNSLQDVKSKRQKLESDVEKMDNQIEVLMHKISQTKNKISNTKNEIKKAEKDIVKAEENIKKEQELFNKRVRAMYMNGVGSYLDIIVEAEGLSDLVSKVDSIKRIMDMDKKIISDLNNKRQALEGKKQKLDNDNKKLLALKSENESKLSDINKKKREQDTLLAELRRQERMYASRITENQAQIDAAMRQVNKIRDNVPKYVPSRGSSSLSSDTVVAYASNFLGTPYTWGGNGPNTFDCSGFVKYVYAHFGVSLPRVASDQQGAGSPVSRGNLQPGDLVFFGSPAHHVGIYVGNNAYMHAPRTGDVVKISPLTRSDYSGATRVR</sequence>
<reference evidence="8 9" key="1">
    <citation type="journal article" date="2003" name="Proc. Natl. Acad. Sci. U.S.A.">
        <title>The genome sequence of Clostridium tetani, the causative agent of tetanus disease.</title>
        <authorList>
            <person name="Brueggemann H."/>
            <person name="Baumer S."/>
            <person name="Fricke W.F."/>
            <person name="Wiezer A."/>
            <person name="Liesegang H."/>
            <person name="Decker I."/>
            <person name="Herzberg C."/>
            <person name="Martinez-Arias R."/>
            <person name="Merkl R."/>
            <person name="Henne A."/>
            <person name="Gottschalk G."/>
        </authorList>
    </citation>
    <scope>NUCLEOTIDE SEQUENCE [LARGE SCALE GENOMIC DNA]</scope>
    <source>
        <strain evidence="9">Massachusetts / E88</strain>
    </source>
</reference>